<dbReference type="STRING" id="391936.S7S_15165"/>
<reference evidence="2 3" key="1">
    <citation type="journal article" date="2012" name="J. Bacteriol.">
        <title>Genome sequence of an alkane-degrading bacterium, Alcanivorax pacificus type strain W11-5, isolated from deep sea sediment.</title>
        <authorList>
            <person name="Lai Q."/>
            <person name="Shao Z."/>
        </authorList>
    </citation>
    <scope>NUCLEOTIDE SEQUENCE [LARGE SCALE GENOMIC DNA]</scope>
    <source>
        <strain evidence="2 3">W11-5</strain>
    </source>
</reference>
<accession>A0A0B4XRS7</accession>
<evidence type="ECO:0000313" key="2">
    <source>
        <dbReference type="EMBL" id="AJD49445.1"/>
    </source>
</evidence>
<sequence>MLCRDGKPSAPGGAGFAALAGWQGGTFWHDKCMQNFMQMIVQQEVAMQLQLYKTLWGHTGSYADAVQQAQDAGFQGIECAVPAADADLDALARALDGPSGHLPWIAEICTAGSYVPERCATLVQHLDSLDDALRRCRVLAPVFVNCMGGCDAWPLARSLDFFRGAMALADKHGLTISFETHRGRSLFNPWRSMEILDALPDLKITCDFSHWCVVAERLMDSELEAIALAAEHAHHIHARVGYDQGPQVPHPAAPEYAEALASHQRCWEQVWAAQRRRGYHTTTLTPEFGPDGYLHQLPFTGAPVADLWQVNTWIAATERDHFRAVQALDEAV</sequence>
<dbReference type="EMBL" id="CP004387">
    <property type="protein sequence ID" value="AJD49445.1"/>
    <property type="molecule type" value="Genomic_DNA"/>
</dbReference>
<name>A0A0B4XRS7_9GAMM</name>
<dbReference type="KEGG" id="apac:S7S_15165"/>
<dbReference type="SUPFAM" id="SSF51658">
    <property type="entry name" value="Xylose isomerase-like"/>
    <property type="match status" value="1"/>
</dbReference>
<protein>
    <recommendedName>
        <fullName evidence="1">Xylose isomerase-like TIM barrel domain-containing protein</fullName>
    </recommendedName>
</protein>
<dbReference type="InterPro" id="IPR013022">
    <property type="entry name" value="Xyl_isomerase-like_TIM-brl"/>
</dbReference>
<gene>
    <name evidence="2" type="ORF">S7S_15165</name>
</gene>
<dbReference type="Pfam" id="PF01261">
    <property type="entry name" value="AP_endonuc_2"/>
    <property type="match status" value="1"/>
</dbReference>
<keyword evidence="3" id="KW-1185">Reference proteome</keyword>
<evidence type="ECO:0000259" key="1">
    <source>
        <dbReference type="Pfam" id="PF01261"/>
    </source>
</evidence>
<dbReference type="InterPro" id="IPR036237">
    <property type="entry name" value="Xyl_isomerase-like_sf"/>
</dbReference>
<dbReference type="HOGENOM" id="CLU_073994_0_0_6"/>
<dbReference type="AlphaFoldDB" id="A0A0B4XRS7"/>
<organism evidence="2 3">
    <name type="scientific">Isoalcanivorax pacificus W11-5</name>
    <dbReference type="NCBI Taxonomy" id="391936"/>
    <lineage>
        <taxon>Bacteria</taxon>
        <taxon>Pseudomonadati</taxon>
        <taxon>Pseudomonadota</taxon>
        <taxon>Gammaproteobacteria</taxon>
        <taxon>Oceanospirillales</taxon>
        <taxon>Alcanivoracaceae</taxon>
        <taxon>Isoalcanivorax</taxon>
    </lineage>
</organism>
<evidence type="ECO:0000313" key="3">
    <source>
        <dbReference type="Proteomes" id="UP000006764"/>
    </source>
</evidence>
<dbReference type="Proteomes" id="UP000006764">
    <property type="component" value="Chromosome"/>
</dbReference>
<dbReference type="Gene3D" id="3.20.20.150">
    <property type="entry name" value="Divalent-metal-dependent TIM barrel enzymes"/>
    <property type="match status" value="1"/>
</dbReference>
<feature type="domain" description="Xylose isomerase-like TIM barrel" evidence="1">
    <location>
        <begin position="66"/>
        <end position="238"/>
    </location>
</feature>
<proteinExistence type="predicted"/>